<dbReference type="EMBL" id="CM004478">
    <property type="protein sequence ID" value="OCT73608.1"/>
    <property type="molecule type" value="Genomic_DNA"/>
</dbReference>
<evidence type="ECO:0000313" key="2">
    <source>
        <dbReference type="Proteomes" id="UP000694892"/>
    </source>
</evidence>
<accession>A0A974HD68</accession>
<evidence type="ECO:0000313" key="1">
    <source>
        <dbReference type="EMBL" id="OCT73608.1"/>
    </source>
</evidence>
<gene>
    <name evidence="1" type="ORF">XELAEV_18036587mg</name>
</gene>
<name>A0A974HD68_XENLA</name>
<protein>
    <submittedName>
        <fullName evidence="1">Uncharacterized protein</fullName>
    </submittedName>
</protein>
<proteinExistence type="predicted"/>
<organism evidence="1 2">
    <name type="scientific">Xenopus laevis</name>
    <name type="common">African clawed frog</name>
    <dbReference type="NCBI Taxonomy" id="8355"/>
    <lineage>
        <taxon>Eukaryota</taxon>
        <taxon>Metazoa</taxon>
        <taxon>Chordata</taxon>
        <taxon>Craniata</taxon>
        <taxon>Vertebrata</taxon>
        <taxon>Euteleostomi</taxon>
        <taxon>Amphibia</taxon>
        <taxon>Batrachia</taxon>
        <taxon>Anura</taxon>
        <taxon>Pipoidea</taxon>
        <taxon>Pipidae</taxon>
        <taxon>Xenopodinae</taxon>
        <taxon>Xenopus</taxon>
        <taxon>Xenopus</taxon>
    </lineage>
</organism>
<dbReference type="Proteomes" id="UP000694892">
    <property type="component" value="Chromosome 7L"/>
</dbReference>
<reference evidence="2" key="1">
    <citation type="journal article" date="2016" name="Nature">
        <title>Genome evolution in the allotetraploid frog Xenopus laevis.</title>
        <authorList>
            <person name="Session A.M."/>
            <person name="Uno Y."/>
            <person name="Kwon T."/>
            <person name="Chapman J.A."/>
            <person name="Toyoda A."/>
            <person name="Takahashi S."/>
            <person name="Fukui A."/>
            <person name="Hikosaka A."/>
            <person name="Suzuki A."/>
            <person name="Kondo M."/>
            <person name="van Heeringen S.J."/>
            <person name="Quigley I."/>
            <person name="Heinz S."/>
            <person name="Ogino H."/>
            <person name="Ochi H."/>
            <person name="Hellsten U."/>
            <person name="Lyons J.B."/>
            <person name="Simakov O."/>
            <person name="Putnam N."/>
            <person name="Stites J."/>
            <person name="Kuroki Y."/>
            <person name="Tanaka T."/>
            <person name="Michiue T."/>
            <person name="Watanabe M."/>
            <person name="Bogdanovic O."/>
            <person name="Lister R."/>
            <person name="Georgiou G."/>
            <person name="Paranjpe S.S."/>
            <person name="van Kruijsbergen I."/>
            <person name="Shu S."/>
            <person name="Carlson J."/>
            <person name="Kinoshita T."/>
            <person name="Ohta Y."/>
            <person name="Mawaribuchi S."/>
            <person name="Jenkins J."/>
            <person name="Grimwood J."/>
            <person name="Schmutz J."/>
            <person name="Mitros T."/>
            <person name="Mozaffari S.V."/>
            <person name="Suzuki Y."/>
            <person name="Haramoto Y."/>
            <person name="Yamamoto T.S."/>
            <person name="Takagi C."/>
            <person name="Heald R."/>
            <person name="Miller K."/>
            <person name="Haudenschild C."/>
            <person name="Kitzman J."/>
            <person name="Nakayama T."/>
            <person name="Izutsu Y."/>
            <person name="Robert J."/>
            <person name="Fortriede J."/>
            <person name="Burns K."/>
            <person name="Lotay V."/>
            <person name="Karimi K."/>
            <person name="Yasuoka Y."/>
            <person name="Dichmann D.S."/>
            <person name="Flajnik M.F."/>
            <person name="Houston D.W."/>
            <person name="Shendure J."/>
            <person name="DuPasquier L."/>
            <person name="Vize P.D."/>
            <person name="Zorn A.M."/>
            <person name="Ito M."/>
            <person name="Marcotte E.M."/>
            <person name="Wallingford J.B."/>
            <person name="Ito Y."/>
            <person name="Asashima M."/>
            <person name="Ueno N."/>
            <person name="Matsuda Y."/>
            <person name="Veenstra G.J."/>
            <person name="Fujiyama A."/>
            <person name="Harland R.M."/>
            <person name="Taira M."/>
            <person name="Rokhsar D.S."/>
        </authorList>
    </citation>
    <scope>NUCLEOTIDE SEQUENCE [LARGE SCALE GENOMIC DNA]</scope>
    <source>
        <strain evidence="2">J</strain>
    </source>
</reference>
<sequence>MVYLGQSCFMLNTSSSLSFIFLPICDFFCYGYKPTWERDLTCSHFSPTELFVCKDSCPSELQYTDNGQIVNVLFYHTSCLGDPVSNSVILNPL</sequence>
<dbReference type="AlphaFoldDB" id="A0A974HD68"/>